<accession>A0A2N8ZL62</accession>
<dbReference type="CDD" id="cd00586">
    <property type="entry name" value="4HBT"/>
    <property type="match status" value="1"/>
</dbReference>
<protein>
    <recommendedName>
        <fullName evidence="3">Thioesterase</fullName>
    </recommendedName>
</protein>
<dbReference type="KEGG" id="vta:B1034"/>
<name>A0A2N8ZL62_9VIBR</name>
<reference evidence="1 2" key="1">
    <citation type="submission" date="2017-10" db="EMBL/GenBank/DDBJ databases">
        <authorList>
            <person name="Banno H."/>
            <person name="Chua N.-H."/>
        </authorList>
    </citation>
    <scope>NUCLEOTIDE SEQUENCE [LARGE SCALE GENOMIC DNA]</scope>
    <source>
        <strain evidence="1">Vibrio tapetis CECT4600</strain>
    </source>
</reference>
<dbReference type="GO" id="GO:0047617">
    <property type="term" value="F:fatty acyl-CoA hydrolase activity"/>
    <property type="evidence" value="ECO:0007669"/>
    <property type="project" value="TreeGrafter"/>
</dbReference>
<proteinExistence type="predicted"/>
<keyword evidence="2" id="KW-1185">Reference proteome</keyword>
<dbReference type="Gene3D" id="3.10.129.10">
    <property type="entry name" value="Hotdog Thioesterase"/>
    <property type="match status" value="1"/>
</dbReference>
<evidence type="ECO:0000313" key="2">
    <source>
        <dbReference type="Proteomes" id="UP000235828"/>
    </source>
</evidence>
<dbReference type="Proteomes" id="UP000235828">
    <property type="component" value="Chromosome B"/>
</dbReference>
<dbReference type="PANTHER" id="PTHR31793">
    <property type="entry name" value="4-HYDROXYBENZOYL-COA THIOESTERASE FAMILY MEMBER"/>
    <property type="match status" value="1"/>
</dbReference>
<sequence length="147" mass="17051">MLKEEFEKVFPCITEIKVAWGEMDALNHVNNAVYFRYFEIARLEYFNEVQLMESMHETNIGPVLGSTNAKYFLPVTYPDTLHIGTRVTNIADDRFDMEYQVFSSKLGKVVTKGEAQVVMFDFNTHQKATLSERLKREMSEMEAMSPC</sequence>
<dbReference type="RefSeq" id="WP_102524843.1">
    <property type="nucleotide sequence ID" value="NZ_LT960612.1"/>
</dbReference>
<dbReference type="EMBL" id="LT960612">
    <property type="protein sequence ID" value="SON52645.1"/>
    <property type="molecule type" value="Genomic_DNA"/>
</dbReference>
<dbReference type="OrthoDB" id="9799036at2"/>
<evidence type="ECO:0000313" key="1">
    <source>
        <dbReference type="EMBL" id="SON52645.1"/>
    </source>
</evidence>
<dbReference type="Pfam" id="PF13279">
    <property type="entry name" value="4HBT_2"/>
    <property type="match status" value="1"/>
</dbReference>
<dbReference type="InterPro" id="IPR029069">
    <property type="entry name" value="HotDog_dom_sf"/>
</dbReference>
<dbReference type="SUPFAM" id="SSF54637">
    <property type="entry name" value="Thioesterase/thiol ester dehydrase-isomerase"/>
    <property type="match status" value="1"/>
</dbReference>
<dbReference type="InterPro" id="IPR050563">
    <property type="entry name" value="4-hydroxybenzoyl-CoA_TE"/>
</dbReference>
<organism evidence="1 2">
    <name type="scientific">Vibrio tapetis subsp. tapetis</name>
    <dbReference type="NCBI Taxonomy" id="1671868"/>
    <lineage>
        <taxon>Bacteria</taxon>
        <taxon>Pseudomonadati</taxon>
        <taxon>Pseudomonadota</taxon>
        <taxon>Gammaproteobacteria</taxon>
        <taxon>Vibrionales</taxon>
        <taxon>Vibrionaceae</taxon>
        <taxon>Vibrio</taxon>
    </lineage>
</organism>
<evidence type="ECO:0008006" key="3">
    <source>
        <dbReference type="Google" id="ProtNLM"/>
    </source>
</evidence>
<dbReference type="AlphaFoldDB" id="A0A2N8ZL62"/>
<dbReference type="PANTHER" id="PTHR31793:SF40">
    <property type="entry name" value="ACYL-COA THIOESTER HYDROLASE, YBGC_YBAW FAMILY"/>
    <property type="match status" value="1"/>
</dbReference>
<gene>
    <name evidence="1" type="ORF">VTAP4600_B1034</name>
</gene>